<sequence length="242" mass="27372">MREEEIPWSEMDLNPIRSVLVALGSNNGLRDHYNTCHFYLTIVLVSGGDGKQLGYILIGFKPKHTPTYILEEPSNSAHILLLENVRVEAGLKIKTSFFGTLENNESPIEIGWSSSCCYRFTPTEIVAVHIEPAVVQQLPNRDCGYPGLAHIPKTLFFERWIEPAPHVYRVWNVDRIINPVKEPTFEVNTALESLGSRILGADLRPCVEELPDRISVSHGRVITEADKDPIFHLSHLNHKERS</sequence>
<evidence type="ECO:0000313" key="1">
    <source>
        <dbReference type="EMBL" id="CAH2043187.1"/>
    </source>
</evidence>
<dbReference type="Proteomes" id="UP000836841">
    <property type="component" value="Chromosome 2"/>
</dbReference>
<dbReference type="EMBL" id="OU466858">
    <property type="protein sequence ID" value="CAH2043187.1"/>
    <property type="molecule type" value="Genomic_DNA"/>
</dbReference>
<reference evidence="1 2" key="1">
    <citation type="submission" date="2022-03" db="EMBL/GenBank/DDBJ databases">
        <authorList>
            <person name="Nunn A."/>
            <person name="Chopra R."/>
            <person name="Nunn A."/>
            <person name="Contreras Garrido A."/>
        </authorList>
    </citation>
    <scope>NUCLEOTIDE SEQUENCE [LARGE SCALE GENOMIC DNA]</scope>
</reference>
<keyword evidence="2" id="KW-1185">Reference proteome</keyword>
<evidence type="ECO:0000313" key="2">
    <source>
        <dbReference type="Proteomes" id="UP000836841"/>
    </source>
</evidence>
<name>A0AAU9RLQ4_THLAR</name>
<proteinExistence type="predicted"/>
<dbReference type="AlphaFoldDB" id="A0AAU9RLQ4"/>
<protein>
    <submittedName>
        <fullName evidence="1">Uncharacterized protein</fullName>
    </submittedName>
</protein>
<gene>
    <name evidence="1" type="ORF">TAV2_LOCUS5240</name>
</gene>
<organism evidence="1 2">
    <name type="scientific">Thlaspi arvense</name>
    <name type="common">Field penny-cress</name>
    <dbReference type="NCBI Taxonomy" id="13288"/>
    <lineage>
        <taxon>Eukaryota</taxon>
        <taxon>Viridiplantae</taxon>
        <taxon>Streptophyta</taxon>
        <taxon>Embryophyta</taxon>
        <taxon>Tracheophyta</taxon>
        <taxon>Spermatophyta</taxon>
        <taxon>Magnoliopsida</taxon>
        <taxon>eudicotyledons</taxon>
        <taxon>Gunneridae</taxon>
        <taxon>Pentapetalae</taxon>
        <taxon>rosids</taxon>
        <taxon>malvids</taxon>
        <taxon>Brassicales</taxon>
        <taxon>Brassicaceae</taxon>
        <taxon>Thlaspideae</taxon>
        <taxon>Thlaspi</taxon>
    </lineage>
</organism>
<accession>A0AAU9RLQ4</accession>